<dbReference type="AlphaFoldDB" id="A0A137NZS2"/>
<protein>
    <submittedName>
        <fullName evidence="2">Uncharacterized protein</fullName>
    </submittedName>
</protein>
<name>A0A137NZS2_CONC2</name>
<evidence type="ECO:0000313" key="3">
    <source>
        <dbReference type="Proteomes" id="UP000070444"/>
    </source>
</evidence>
<evidence type="ECO:0000256" key="1">
    <source>
        <dbReference type="SAM" id="SignalP"/>
    </source>
</evidence>
<proteinExistence type="predicted"/>
<keyword evidence="1" id="KW-0732">Signal</keyword>
<feature type="signal peptide" evidence="1">
    <location>
        <begin position="1"/>
        <end position="18"/>
    </location>
</feature>
<feature type="chain" id="PRO_5007294346" evidence="1">
    <location>
        <begin position="19"/>
        <end position="117"/>
    </location>
</feature>
<evidence type="ECO:0000313" key="2">
    <source>
        <dbReference type="EMBL" id="KXN68267.1"/>
    </source>
</evidence>
<dbReference type="EMBL" id="KQ964585">
    <property type="protein sequence ID" value="KXN68267.1"/>
    <property type="molecule type" value="Genomic_DNA"/>
</dbReference>
<sequence>MKFSNIASAALLATSVFAGDSYYSRSLIEAILNLDIKVDINVELNIDIINHKCHPYIHNLDYYLCIEPLIGYPAVDPIKIKVRVDEVAEARAKVNLEGNHDLRAKAEVLELAEVKIE</sequence>
<accession>A0A137NZS2</accession>
<keyword evidence="3" id="KW-1185">Reference proteome</keyword>
<organism evidence="2 3">
    <name type="scientific">Conidiobolus coronatus (strain ATCC 28846 / CBS 209.66 / NRRL 28638)</name>
    <name type="common">Delacroixia coronata</name>
    <dbReference type="NCBI Taxonomy" id="796925"/>
    <lineage>
        <taxon>Eukaryota</taxon>
        <taxon>Fungi</taxon>
        <taxon>Fungi incertae sedis</taxon>
        <taxon>Zoopagomycota</taxon>
        <taxon>Entomophthoromycotina</taxon>
        <taxon>Entomophthoromycetes</taxon>
        <taxon>Entomophthorales</taxon>
        <taxon>Ancylistaceae</taxon>
        <taxon>Conidiobolus</taxon>
    </lineage>
</organism>
<gene>
    <name evidence="2" type="ORF">CONCODRAFT_72365</name>
</gene>
<dbReference type="Proteomes" id="UP000070444">
    <property type="component" value="Unassembled WGS sequence"/>
</dbReference>
<reference evidence="2 3" key="1">
    <citation type="journal article" date="2015" name="Genome Biol. Evol.">
        <title>Phylogenomic analyses indicate that early fungi evolved digesting cell walls of algal ancestors of land plants.</title>
        <authorList>
            <person name="Chang Y."/>
            <person name="Wang S."/>
            <person name="Sekimoto S."/>
            <person name="Aerts A.L."/>
            <person name="Choi C."/>
            <person name="Clum A."/>
            <person name="LaButti K.M."/>
            <person name="Lindquist E.A."/>
            <person name="Yee Ngan C."/>
            <person name="Ohm R.A."/>
            <person name="Salamov A.A."/>
            <person name="Grigoriev I.V."/>
            <person name="Spatafora J.W."/>
            <person name="Berbee M.L."/>
        </authorList>
    </citation>
    <scope>NUCLEOTIDE SEQUENCE [LARGE SCALE GENOMIC DNA]</scope>
    <source>
        <strain evidence="2 3">NRRL 28638</strain>
    </source>
</reference>